<feature type="compositionally biased region" description="Basic and acidic residues" evidence="1">
    <location>
        <begin position="72"/>
        <end position="88"/>
    </location>
</feature>
<feature type="region of interest" description="Disordered" evidence="1">
    <location>
        <begin position="47"/>
        <end position="120"/>
    </location>
</feature>
<name>A0A6A7WAG5_9BACT</name>
<dbReference type="OrthoDB" id="2473397at2"/>
<evidence type="ECO:0000256" key="2">
    <source>
        <dbReference type="SAM" id="SignalP"/>
    </source>
</evidence>
<dbReference type="GO" id="GO:0042834">
    <property type="term" value="F:peptidoglycan binding"/>
    <property type="evidence" value="ECO:0007669"/>
    <property type="project" value="InterPro"/>
</dbReference>
<gene>
    <name evidence="4" type="ORF">F7D20_05240</name>
</gene>
<accession>A0A6A7WAG5</accession>
<dbReference type="SUPFAM" id="SSF110997">
    <property type="entry name" value="Sporulation related repeat"/>
    <property type="match status" value="1"/>
</dbReference>
<protein>
    <submittedName>
        <fullName evidence="4">SPOR domain-containing protein</fullName>
    </submittedName>
</protein>
<keyword evidence="5" id="KW-1185">Reference proteome</keyword>
<dbReference type="RefSeq" id="WP_158463138.1">
    <property type="nucleotide sequence ID" value="NZ_JAHOER010000023.1"/>
</dbReference>
<comment type="caution">
    <text evidence="4">The sequence shown here is derived from an EMBL/GenBank/DDBJ whole genome shotgun (WGS) entry which is preliminary data.</text>
</comment>
<evidence type="ECO:0000313" key="4">
    <source>
        <dbReference type="EMBL" id="MQP11381.1"/>
    </source>
</evidence>
<dbReference type="AlphaFoldDB" id="A0A6A7WAG5"/>
<feature type="domain" description="SPOR" evidence="3">
    <location>
        <begin position="127"/>
        <end position="208"/>
    </location>
</feature>
<dbReference type="Proteomes" id="UP000384372">
    <property type="component" value="Unassembled WGS sequence"/>
</dbReference>
<proteinExistence type="predicted"/>
<keyword evidence="2" id="KW-0732">Signal</keyword>
<feature type="signal peptide" evidence="2">
    <location>
        <begin position="1"/>
        <end position="20"/>
    </location>
</feature>
<reference evidence="4 5" key="1">
    <citation type="submission" date="2019-09" db="EMBL/GenBank/DDBJ databases">
        <title>Distinct polysaccharide growth profiles of human intestinal Prevotella copri isolates.</title>
        <authorList>
            <person name="Fehlner-Peach H."/>
            <person name="Magnabosco C."/>
            <person name="Raghavan V."/>
            <person name="Scher J.U."/>
            <person name="Tett A."/>
            <person name="Cox L.M."/>
            <person name="Gottsegen C."/>
            <person name="Watters A."/>
            <person name="Wiltshire- Gordon J.D."/>
            <person name="Segata N."/>
            <person name="Bonneau R."/>
            <person name="Littman D.R."/>
        </authorList>
    </citation>
    <scope>NUCLEOTIDE SEQUENCE [LARGE SCALE GENOMIC DNA]</scope>
    <source>
        <strain evidence="5">iAQ1173</strain>
    </source>
</reference>
<feature type="chain" id="PRO_5025415118" evidence="2">
    <location>
        <begin position="21"/>
        <end position="214"/>
    </location>
</feature>
<dbReference type="InterPro" id="IPR036680">
    <property type="entry name" value="SPOR-like_sf"/>
</dbReference>
<feature type="compositionally biased region" description="Basic and acidic residues" evidence="1">
    <location>
        <begin position="95"/>
        <end position="110"/>
    </location>
</feature>
<dbReference type="Pfam" id="PF05036">
    <property type="entry name" value="SPOR"/>
    <property type="match status" value="1"/>
</dbReference>
<evidence type="ECO:0000256" key="1">
    <source>
        <dbReference type="SAM" id="MobiDB-lite"/>
    </source>
</evidence>
<sequence length="214" mass="24114">MKQFVIVLIAALCSATMAHAQKYLDHLQQRTPGQGTVTVKQSKEIDELVNGKAAKPQADKQKTETSQKANPQHHEEGQNKKPAPDSVKKQQTPDTAKKAEHSNTEGKNNEETDTPAVDMHKKVMRGSYKVTGYRVQAYAGGNSRNDRLKAERIGNAIKMRYPDQPVYVHFYSPRWICRVGNFRSLEEARKMLAKVKAMGYRQACLVKGKITVQY</sequence>
<dbReference type="EMBL" id="VZAD01000042">
    <property type="protein sequence ID" value="MQP11381.1"/>
    <property type="molecule type" value="Genomic_DNA"/>
</dbReference>
<dbReference type="InterPro" id="IPR007730">
    <property type="entry name" value="SPOR-like_dom"/>
</dbReference>
<evidence type="ECO:0000313" key="5">
    <source>
        <dbReference type="Proteomes" id="UP000384372"/>
    </source>
</evidence>
<evidence type="ECO:0000259" key="3">
    <source>
        <dbReference type="PROSITE" id="PS51724"/>
    </source>
</evidence>
<dbReference type="PROSITE" id="PS51724">
    <property type="entry name" value="SPOR"/>
    <property type="match status" value="1"/>
</dbReference>
<organism evidence="4 5">
    <name type="scientific">Segatella copri</name>
    <dbReference type="NCBI Taxonomy" id="165179"/>
    <lineage>
        <taxon>Bacteria</taxon>
        <taxon>Pseudomonadati</taxon>
        <taxon>Bacteroidota</taxon>
        <taxon>Bacteroidia</taxon>
        <taxon>Bacteroidales</taxon>
        <taxon>Prevotellaceae</taxon>
        <taxon>Segatella</taxon>
    </lineage>
</organism>